<dbReference type="STRING" id="503106.A0A218ZEB0"/>
<feature type="compositionally biased region" description="Basic residues" evidence="1">
    <location>
        <begin position="382"/>
        <end position="393"/>
    </location>
</feature>
<feature type="compositionally biased region" description="Basic residues" evidence="1">
    <location>
        <begin position="402"/>
        <end position="411"/>
    </location>
</feature>
<evidence type="ECO:0000256" key="1">
    <source>
        <dbReference type="SAM" id="MobiDB-lite"/>
    </source>
</evidence>
<accession>A0A218ZEB0</accession>
<dbReference type="PANTHER" id="PTHR22093:SF0">
    <property type="entry name" value="LEUKOCYTE RECEPTOR CLUSTER MEMBER 1"/>
    <property type="match status" value="1"/>
</dbReference>
<dbReference type="EMBL" id="MZNU01000061">
    <property type="protein sequence ID" value="OWP05615.1"/>
    <property type="molecule type" value="Genomic_DNA"/>
</dbReference>
<feature type="domain" description="CBF1-interacting co-repressor CIR N-terminal" evidence="3">
    <location>
        <begin position="80"/>
        <end position="116"/>
    </location>
</feature>
<feature type="region of interest" description="Disordered" evidence="1">
    <location>
        <begin position="257"/>
        <end position="411"/>
    </location>
</feature>
<feature type="region of interest" description="Disordered" evidence="1">
    <location>
        <begin position="128"/>
        <end position="175"/>
    </location>
</feature>
<dbReference type="SMART" id="SM01083">
    <property type="entry name" value="Cir_N"/>
    <property type="match status" value="1"/>
</dbReference>
<feature type="compositionally biased region" description="Basic and acidic residues" evidence="1">
    <location>
        <begin position="266"/>
        <end position="275"/>
    </location>
</feature>
<feature type="compositionally biased region" description="Basic and acidic residues" evidence="1">
    <location>
        <begin position="369"/>
        <end position="381"/>
    </location>
</feature>
<reference evidence="4 5" key="1">
    <citation type="submission" date="2017-04" db="EMBL/GenBank/DDBJ databases">
        <title>Draft genome sequence of Marssonina coronaria NL1: causal agent of apple blotch.</title>
        <authorList>
            <person name="Cheng Q."/>
        </authorList>
    </citation>
    <scope>NUCLEOTIDE SEQUENCE [LARGE SCALE GENOMIC DNA]</scope>
    <source>
        <strain evidence="4 5">NL1</strain>
    </source>
</reference>
<dbReference type="Proteomes" id="UP000242519">
    <property type="component" value="Unassembled WGS sequence"/>
</dbReference>
<evidence type="ECO:0000313" key="5">
    <source>
        <dbReference type="Proteomes" id="UP000242519"/>
    </source>
</evidence>
<dbReference type="InParanoid" id="A0A218ZEB0"/>
<dbReference type="PANTHER" id="PTHR22093">
    <property type="entry name" value="LEUKOCYTE RECEPTOR CLUSTER LRC MEMBER 1"/>
    <property type="match status" value="1"/>
</dbReference>
<comment type="caution">
    <text evidence="4">The sequence shown here is derived from an EMBL/GenBank/DDBJ whole genome shotgun (WGS) entry which is preliminary data.</text>
</comment>
<feature type="signal peptide" evidence="2">
    <location>
        <begin position="1"/>
        <end position="23"/>
    </location>
</feature>
<dbReference type="Pfam" id="PF10197">
    <property type="entry name" value="Cir_N"/>
    <property type="match status" value="1"/>
</dbReference>
<evidence type="ECO:0000313" key="4">
    <source>
        <dbReference type="EMBL" id="OWP05615.1"/>
    </source>
</evidence>
<dbReference type="InterPro" id="IPR039875">
    <property type="entry name" value="LENG1-like"/>
</dbReference>
<feature type="compositionally biased region" description="Basic and acidic residues" evidence="1">
    <location>
        <begin position="309"/>
        <end position="337"/>
    </location>
</feature>
<proteinExistence type="predicted"/>
<name>A0A218ZEB0_9HELO</name>
<feature type="region of interest" description="Disordered" evidence="1">
    <location>
        <begin position="209"/>
        <end position="240"/>
    </location>
</feature>
<keyword evidence="5" id="KW-1185">Reference proteome</keyword>
<dbReference type="InterPro" id="IPR019339">
    <property type="entry name" value="CIR_N_dom"/>
</dbReference>
<feature type="compositionally biased region" description="Basic and acidic residues" evidence="1">
    <location>
        <begin position="218"/>
        <end position="240"/>
    </location>
</feature>
<sequence length="411" mass="47947">MKLPNWVVPVLLQLLSCAGLGSATGDKAAPLTLGFTLGTNPTSLQPQLSALSLEFDFFLKVADHELKIPIMPLHLLGKKSWNVYNTANIEKVRRDEAALAALEAAEEERMQDLDAQRRMQILRGEIPTPLAIQDAATDPNPNPDKHGKREREPRGQGRERKRRKKAGENDTDFEMRVAREERDAVREIGQKLVLRKETGAPLLDHQGHIDLFPQPKPEAPKAVEKNSEAERETARKKKEYEDQYTMRFSNAAGFKQGLEDPWYSKGGEREMESMGKDVWGNEDPRRKERQLKRVVDNDPLAMMKAGARKVREVKKEREILREEREREVREFEDAERRERRKRKYEEDELEGFSLDHNGERGSRKRHRNRESESERDRDRDREKRRHKESKRSSRSNGEEGKHRHRHRSRHD</sequence>
<gene>
    <name evidence="4" type="ORF">B2J93_1664</name>
</gene>
<feature type="compositionally biased region" description="Basic and acidic residues" evidence="1">
    <location>
        <begin position="143"/>
        <end position="158"/>
    </location>
</feature>
<evidence type="ECO:0000256" key="2">
    <source>
        <dbReference type="SAM" id="SignalP"/>
    </source>
</evidence>
<feature type="chain" id="PRO_5013188572" description="CBF1-interacting co-repressor CIR N-terminal domain-containing protein" evidence="2">
    <location>
        <begin position="24"/>
        <end position="411"/>
    </location>
</feature>
<protein>
    <recommendedName>
        <fullName evidence="3">CBF1-interacting co-repressor CIR N-terminal domain-containing protein</fullName>
    </recommendedName>
</protein>
<evidence type="ECO:0000259" key="3">
    <source>
        <dbReference type="SMART" id="SM01083"/>
    </source>
</evidence>
<dbReference type="OrthoDB" id="2159131at2759"/>
<keyword evidence="2" id="KW-0732">Signal</keyword>
<organism evidence="4 5">
    <name type="scientific">Diplocarpon coronariae</name>
    <dbReference type="NCBI Taxonomy" id="2795749"/>
    <lineage>
        <taxon>Eukaryota</taxon>
        <taxon>Fungi</taxon>
        <taxon>Dikarya</taxon>
        <taxon>Ascomycota</taxon>
        <taxon>Pezizomycotina</taxon>
        <taxon>Leotiomycetes</taxon>
        <taxon>Helotiales</taxon>
        <taxon>Drepanopezizaceae</taxon>
        <taxon>Diplocarpon</taxon>
    </lineage>
</organism>
<feature type="compositionally biased region" description="Basic and acidic residues" evidence="1">
    <location>
        <begin position="282"/>
        <end position="296"/>
    </location>
</feature>
<dbReference type="AlphaFoldDB" id="A0A218ZEB0"/>